<dbReference type="GO" id="GO:0032259">
    <property type="term" value="P:methylation"/>
    <property type="evidence" value="ECO:0007669"/>
    <property type="project" value="UniProtKB-KW"/>
</dbReference>
<evidence type="ECO:0000313" key="3">
    <source>
        <dbReference type="Proteomes" id="UP000199608"/>
    </source>
</evidence>
<dbReference type="InterPro" id="IPR029063">
    <property type="entry name" value="SAM-dependent_MTases_sf"/>
</dbReference>
<proteinExistence type="predicted"/>
<evidence type="ECO:0000256" key="1">
    <source>
        <dbReference type="SAM" id="Phobius"/>
    </source>
</evidence>
<keyword evidence="2" id="KW-0808">Transferase</keyword>
<keyword evidence="1" id="KW-0812">Transmembrane</keyword>
<accession>A0A1H2DRU4</accession>
<reference evidence="3" key="1">
    <citation type="submission" date="2016-10" db="EMBL/GenBank/DDBJ databases">
        <authorList>
            <person name="Varghese N."/>
            <person name="Submissions S."/>
        </authorList>
    </citation>
    <scope>NUCLEOTIDE SEQUENCE [LARGE SCALE GENOMIC DNA]</scope>
    <source>
        <strain evidence="3">DSM 3384</strain>
    </source>
</reference>
<dbReference type="GO" id="GO:0008168">
    <property type="term" value="F:methyltransferase activity"/>
    <property type="evidence" value="ECO:0007669"/>
    <property type="project" value="UniProtKB-KW"/>
</dbReference>
<keyword evidence="1" id="KW-0472">Membrane</keyword>
<dbReference type="RefSeq" id="WP_092230142.1">
    <property type="nucleotide sequence ID" value="NZ_FNLL01000002.1"/>
</dbReference>
<evidence type="ECO:0000313" key="2">
    <source>
        <dbReference type="EMBL" id="SDT85504.1"/>
    </source>
</evidence>
<dbReference type="SUPFAM" id="SSF53335">
    <property type="entry name" value="S-adenosyl-L-methionine-dependent methyltransferases"/>
    <property type="match status" value="1"/>
</dbReference>
<keyword evidence="2" id="KW-0489">Methyltransferase</keyword>
<name>A0A1H2DRU4_9BACT</name>
<feature type="transmembrane region" description="Helical" evidence="1">
    <location>
        <begin position="126"/>
        <end position="149"/>
    </location>
</feature>
<dbReference type="Proteomes" id="UP000199608">
    <property type="component" value="Unassembled WGS sequence"/>
</dbReference>
<dbReference type="Pfam" id="PF13489">
    <property type="entry name" value="Methyltransf_23"/>
    <property type="match status" value="1"/>
</dbReference>
<protein>
    <submittedName>
        <fullName evidence="2">Methyltransferase domain-containing protein</fullName>
    </submittedName>
</protein>
<dbReference type="EMBL" id="FNLL01000002">
    <property type="protein sequence ID" value="SDT85504.1"/>
    <property type="molecule type" value="Genomic_DNA"/>
</dbReference>
<sequence length="496" mass="57785">MIKNKKNCGKPGEKLNDLKEIPQDANICIFGDDELTSEAVRFIKRHRPDVNVSEKSGQRLITSLTNGGNAFDIEKEAGFCDFVILCTGEIDILEECVAKVGFENYKIFDYGIFDKKINWFHILFKFAPMLLLVCLLWLIQVVLLSPFLFLANFLHSHKFEEHEEHEEAFDKTKVKIKDIAIQKGKYDRLFGIVSSEISDFEQLSYISRVVYGCPNKLAEFSYIYGISLGKYPPARWSIFKNSVKNIFSVTKELKPKALELGAGCFREAYELSKLGFEVDAVQLDCQAIDTYMNHYDWEALSGPPKLITSSIDKIAMTKKYDLITAFNVLEHILELDVHLEVIGELLKDDGCFFVSVPNKKSLCETIWYKQHLELRKNNSIDRTGKSHVHFLTPDEWKYLFEKHDFNIVSHEMGVGFIGYDLFWAIYSMLSQKFFEFSIRRLTCFFNIKYIPNSFERIFYPGWLLNLTCRLDILLKPFFYDRWGTNHFILKKQKRKV</sequence>
<dbReference type="PANTHER" id="PTHR43861">
    <property type="entry name" value="TRANS-ACONITATE 2-METHYLTRANSFERASE-RELATED"/>
    <property type="match status" value="1"/>
</dbReference>
<organism evidence="2 3">
    <name type="scientific">Desulfobacula phenolica</name>
    <dbReference type="NCBI Taxonomy" id="90732"/>
    <lineage>
        <taxon>Bacteria</taxon>
        <taxon>Pseudomonadati</taxon>
        <taxon>Thermodesulfobacteriota</taxon>
        <taxon>Desulfobacteria</taxon>
        <taxon>Desulfobacterales</taxon>
        <taxon>Desulfobacteraceae</taxon>
        <taxon>Desulfobacula</taxon>
    </lineage>
</organism>
<dbReference type="AlphaFoldDB" id="A0A1H2DRU4"/>
<keyword evidence="3" id="KW-1185">Reference proteome</keyword>
<gene>
    <name evidence="2" type="ORF">SAMN04487931_10232</name>
</gene>
<dbReference type="PANTHER" id="PTHR43861:SF6">
    <property type="entry name" value="METHYLTRANSFERASE TYPE 11"/>
    <property type="match status" value="1"/>
</dbReference>
<dbReference type="Gene3D" id="3.40.50.150">
    <property type="entry name" value="Vaccinia Virus protein VP39"/>
    <property type="match status" value="1"/>
</dbReference>
<keyword evidence="1" id="KW-1133">Transmembrane helix</keyword>